<accession>A0AAN8ICS0</accession>
<evidence type="ECO:0000313" key="1">
    <source>
        <dbReference type="EMBL" id="KAK5964157.1"/>
    </source>
</evidence>
<keyword evidence="2" id="KW-1185">Reference proteome</keyword>
<gene>
    <name evidence="1" type="ORF">GCK32_009984</name>
</gene>
<organism evidence="1 2">
    <name type="scientific">Trichostrongylus colubriformis</name>
    <name type="common">Black scour worm</name>
    <dbReference type="NCBI Taxonomy" id="6319"/>
    <lineage>
        <taxon>Eukaryota</taxon>
        <taxon>Metazoa</taxon>
        <taxon>Ecdysozoa</taxon>
        <taxon>Nematoda</taxon>
        <taxon>Chromadorea</taxon>
        <taxon>Rhabditida</taxon>
        <taxon>Rhabditina</taxon>
        <taxon>Rhabditomorpha</taxon>
        <taxon>Strongyloidea</taxon>
        <taxon>Trichostrongylidae</taxon>
        <taxon>Trichostrongylus</taxon>
    </lineage>
</organism>
<comment type="caution">
    <text evidence="1">The sequence shown here is derived from an EMBL/GenBank/DDBJ whole genome shotgun (WGS) entry which is preliminary data.</text>
</comment>
<proteinExistence type="predicted"/>
<protein>
    <submittedName>
        <fullName evidence="1">Uncharacterized protein</fullName>
    </submittedName>
</protein>
<evidence type="ECO:0000313" key="2">
    <source>
        <dbReference type="Proteomes" id="UP001331761"/>
    </source>
</evidence>
<reference evidence="1 2" key="1">
    <citation type="submission" date="2019-10" db="EMBL/GenBank/DDBJ databases">
        <title>Assembly and Annotation for the nematode Trichostrongylus colubriformis.</title>
        <authorList>
            <person name="Martin J."/>
        </authorList>
    </citation>
    <scope>NUCLEOTIDE SEQUENCE [LARGE SCALE GENOMIC DNA]</scope>
    <source>
        <strain evidence="1">G859</strain>
        <tissue evidence="1">Whole worm</tissue>
    </source>
</reference>
<name>A0AAN8ICS0_TRICO</name>
<dbReference type="EMBL" id="WIXE01026146">
    <property type="protein sequence ID" value="KAK5964157.1"/>
    <property type="molecule type" value="Genomic_DNA"/>
</dbReference>
<sequence>MTPRRESHLDNNEEGSNDDFRAYEADGWRVGYEVEMNGVGIVNNGDSDAGSDGRTCSRKLYELR</sequence>
<dbReference type="Proteomes" id="UP001331761">
    <property type="component" value="Unassembled WGS sequence"/>
</dbReference>
<dbReference type="AlphaFoldDB" id="A0AAN8ICS0"/>